<accession>X1QQA8</accession>
<organism evidence="1">
    <name type="scientific">marine sediment metagenome</name>
    <dbReference type="NCBI Taxonomy" id="412755"/>
    <lineage>
        <taxon>unclassified sequences</taxon>
        <taxon>metagenomes</taxon>
        <taxon>ecological metagenomes</taxon>
    </lineage>
</organism>
<protein>
    <submittedName>
        <fullName evidence="1">Uncharacterized protein</fullName>
    </submittedName>
</protein>
<dbReference type="AlphaFoldDB" id="X1QQA8"/>
<feature type="non-terminal residue" evidence="1">
    <location>
        <position position="1"/>
    </location>
</feature>
<name>X1QQA8_9ZZZZ</name>
<proteinExistence type="predicted"/>
<gene>
    <name evidence="1" type="ORF">S06H3_60427</name>
</gene>
<comment type="caution">
    <text evidence="1">The sequence shown here is derived from an EMBL/GenBank/DDBJ whole genome shotgun (WGS) entry which is preliminary data.</text>
</comment>
<evidence type="ECO:0000313" key="1">
    <source>
        <dbReference type="EMBL" id="GAI56956.1"/>
    </source>
</evidence>
<dbReference type="EMBL" id="BARV01039418">
    <property type="protein sequence ID" value="GAI56956.1"/>
    <property type="molecule type" value="Genomic_DNA"/>
</dbReference>
<reference evidence="1" key="1">
    <citation type="journal article" date="2014" name="Front. Microbiol.">
        <title>High frequency of phylogenetically diverse reductive dehalogenase-homologous genes in deep subseafloor sedimentary metagenomes.</title>
        <authorList>
            <person name="Kawai M."/>
            <person name="Futagami T."/>
            <person name="Toyoda A."/>
            <person name="Takaki Y."/>
            <person name="Nishi S."/>
            <person name="Hori S."/>
            <person name="Arai W."/>
            <person name="Tsubouchi T."/>
            <person name="Morono Y."/>
            <person name="Uchiyama I."/>
            <person name="Ito T."/>
            <person name="Fujiyama A."/>
            <person name="Inagaki F."/>
            <person name="Takami H."/>
        </authorList>
    </citation>
    <scope>NUCLEOTIDE SEQUENCE</scope>
    <source>
        <strain evidence="1">Expedition CK06-06</strain>
    </source>
</reference>
<sequence length="76" mass="8785">APYTLGDAMKITDEVFKLSKENNYHPGAFVHGLIFALEYAQTSYKIPQQQMATIKRDCRKYIKEVTSQRKTDESLQ</sequence>